<evidence type="ECO:0000313" key="6">
    <source>
        <dbReference type="Proteomes" id="UP000230423"/>
    </source>
</evidence>
<keyword evidence="6" id="KW-1185">Reference proteome</keyword>
<protein>
    <recommendedName>
        <fullName evidence="2">ubiquitinyl hydrolase 1</fullName>
        <ecNumber evidence="2">3.4.19.12</ecNumber>
    </recommendedName>
</protein>
<dbReference type="Proteomes" id="UP000230423">
    <property type="component" value="Unassembled WGS sequence"/>
</dbReference>
<dbReference type="PANTHER" id="PTHR21646:SF23">
    <property type="entry name" value="UBIQUITIN CARBOXYL-TERMINAL HYDROLASE USP2"/>
    <property type="match status" value="1"/>
</dbReference>
<dbReference type="PROSITE" id="PS00973">
    <property type="entry name" value="USP_2"/>
    <property type="match status" value="1"/>
</dbReference>
<evidence type="ECO:0000313" key="5">
    <source>
        <dbReference type="EMBL" id="PIO68960.1"/>
    </source>
</evidence>
<dbReference type="PANTHER" id="PTHR21646">
    <property type="entry name" value="UBIQUITIN CARBOXYL-TERMINAL HYDROLASE"/>
    <property type="match status" value="1"/>
</dbReference>
<dbReference type="EMBL" id="KZ346835">
    <property type="protein sequence ID" value="PIO68960.1"/>
    <property type="molecule type" value="Genomic_DNA"/>
</dbReference>
<feature type="region of interest" description="Disordered" evidence="3">
    <location>
        <begin position="1"/>
        <end position="32"/>
    </location>
</feature>
<dbReference type="InterPro" id="IPR038765">
    <property type="entry name" value="Papain-like_cys_pep_sf"/>
</dbReference>
<dbReference type="OrthoDB" id="2248014at2759"/>
<proteinExistence type="predicted"/>
<dbReference type="AlphaFoldDB" id="A0A2G9UHI8"/>
<dbReference type="InterPro" id="IPR018200">
    <property type="entry name" value="USP_CS"/>
</dbReference>
<evidence type="ECO:0000256" key="1">
    <source>
        <dbReference type="ARBA" id="ARBA00000707"/>
    </source>
</evidence>
<dbReference type="InterPro" id="IPR050185">
    <property type="entry name" value="Ub_carboxyl-term_hydrolase"/>
</dbReference>
<dbReference type="GO" id="GO:0016579">
    <property type="term" value="P:protein deubiquitination"/>
    <property type="evidence" value="ECO:0007669"/>
    <property type="project" value="InterPro"/>
</dbReference>
<dbReference type="GO" id="GO:0004843">
    <property type="term" value="F:cysteine-type deubiquitinase activity"/>
    <property type="evidence" value="ECO:0007669"/>
    <property type="project" value="UniProtKB-EC"/>
</dbReference>
<feature type="domain" description="USP" evidence="4">
    <location>
        <begin position="1"/>
        <end position="116"/>
    </location>
</feature>
<comment type="catalytic activity">
    <reaction evidence="1">
        <text>Thiol-dependent hydrolysis of ester, thioester, amide, peptide and isopeptide bonds formed by the C-terminal Gly of ubiquitin (a 76-residue protein attached to proteins as an intracellular targeting signal).</text>
        <dbReference type="EC" id="3.4.19.12"/>
    </reaction>
</comment>
<dbReference type="EC" id="3.4.19.12" evidence="2"/>
<dbReference type="InterPro" id="IPR028889">
    <property type="entry name" value="USP"/>
</dbReference>
<reference evidence="5 6" key="1">
    <citation type="submission" date="2015-09" db="EMBL/GenBank/DDBJ databases">
        <title>Draft genome of the parasitic nematode Teladorsagia circumcincta isolate WARC Sus (inbred).</title>
        <authorList>
            <person name="Mitreva M."/>
        </authorList>
    </citation>
    <scope>NUCLEOTIDE SEQUENCE [LARGE SCALE GENOMIC DNA]</scope>
    <source>
        <strain evidence="5 6">S</strain>
    </source>
</reference>
<accession>A0A2G9UHI8</accession>
<organism evidence="5 6">
    <name type="scientific">Teladorsagia circumcincta</name>
    <name type="common">Brown stomach worm</name>
    <name type="synonym">Ostertagia circumcincta</name>
    <dbReference type="NCBI Taxonomy" id="45464"/>
    <lineage>
        <taxon>Eukaryota</taxon>
        <taxon>Metazoa</taxon>
        <taxon>Ecdysozoa</taxon>
        <taxon>Nematoda</taxon>
        <taxon>Chromadorea</taxon>
        <taxon>Rhabditida</taxon>
        <taxon>Rhabditina</taxon>
        <taxon>Rhabditomorpha</taxon>
        <taxon>Strongyloidea</taxon>
        <taxon>Trichostrongylidae</taxon>
        <taxon>Teladorsagia</taxon>
    </lineage>
</organism>
<evidence type="ECO:0000259" key="4">
    <source>
        <dbReference type="PROSITE" id="PS50235"/>
    </source>
</evidence>
<dbReference type="PROSITE" id="PS50235">
    <property type="entry name" value="USP_3"/>
    <property type="match status" value="1"/>
</dbReference>
<dbReference type="InterPro" id="IPR001394">
    <property type="entry name" value="Peptidase_C19_UCH"/>
</dbReference>
<name>A0A2G9UHI8_TELCI</name>
<evidence type="ECO:0000256" key="2">
    <source>
        <dbReference type="ARBA" id="ARBA00012759"/>
    </source>
</evidence>
<evidence type="ECO:0000256" key="3">
    <source>
        <dbReference type="SAM" id="MobiDB-lite"/>
    </source>
</evidence>
<dbReference type="SUPFAM" id="SSF54001">
    <property type="entry name" value="Cysteine proteinases"/>
    <property type="match status" value="1"/>
</dbReference>
<gene>
    <name evidence="5" type="ORF">TELCIR_09239</name>
</gene>
<sequence>MTASRRPESTSRIVGGAAGNEHPLARRPSSSGLASPFGIIDGGSFVAERRESARYKYQLRAVSEHRGVPQSGHFVTYRRGINDPYTWHLTNDAKVKRVPYSQVASAQAYMLYYERIQPNRWYKQSNILLRP</sequence>
<dbReference type="Pfam" id="PF00443">
    <property type="entry name" value="UCH"/>
    <property type="match status" value="1"/>
</dbReference>
<dbReference type="Gene3D" id="3.90.70.10">
    <property type="entry name" value="Cysteine proteinases"/>
    <property type="match status" value="1"/>
</dbReference>